<proteinExistence type="inferred from homology"/>
<evidence type="ECO:0000256" key="5">
    <source>
        <dbReference type="HAMAP-Rule" id="MF_01114"/>
    </source>
</evidence>
<evidence type="ECO:0000313" key="10">
    <source>
        <dbReference type="Proteomes" id="UP001059934"/>
    </source>
</evidence>
<keyword evidence="4 5" id="KW-0963">Cytoplasm</keyword>
<dbReference type="InterPro" id="IPR053926">
    <property type="entry name" value="RecX_HTH_1st"/>
</dbReference>
<comment type="function">
    <text evidence="5">Modulates RecA activity.</text>
</comment>
<comment type="similarity">
    <text evidence="2 5">Belongs to the RecX family.</text>
</comment>
<organism evidence="9 10">
    <name type="scientific">SAR92 clade bacterium H455</name>
    <dbReference type="NCBI Taxonomy" id="2974818"/>
    <lineage>
        <taxon>Bacteria</taxon>
        <taxon>Pseudomonadati</taxon>
        <taxon>Pseudomonadota</taxon>
        <taxon>Gammaproteobacteria</taxon>
        <taxon>Cellvibrionales</taxon>
        <taxon>Porticoccaceae</taxon>
        <taxon>SAR92 clade</taxon>
    </lineage>
</organism>
<dbReference type="HAMAP" id="MF_01114">
    <property type="entry name" value="RecX"/>
    <property type="match status" value="1"/>
</dbReference>
<dbReference type="Pfam" id="PF21982">
    <property type="entry name" value="RecX_HTH1"/>
    <property type="match status" value="1"/>
</dbReference>
<dbReference type="Proteomes" id="UP001059934">
    <property type="component" value="Chromosome"/>
</dbReference>
<evidence type="ECO:0000259" key="7">
    <source>
        <dbReference type="Pfam" id="PF21981"/>
    </source>
</evidence>
<dbReference type="Pfam" id="PF02631">
    <property type="entry name" value="RecX_HTH2"/>
    <property type="match status" value="1"/>
</dbReference>
<evidence type="ECO:0000313" key="9">
    <source>
        <dbReference type="EMBL" id="UVW34321.1"/>
    </source>
</evidence>
<reference evidence="9" key="1">
    <citation type="submission" date="2022-08" db="EMBL/GenBank/DDBJ databases">
        <title>Catabolic pathway analysis in culturable SAR92 clade bacteria reveals their overlooked roles in DMSP degradation in coastal seas.</title>
        <authorList>
            <person name="He X."/>
            <person name="Zhang X."/>
            <person name="Zhang Y."/>
        </authorList>
    </citation>
    <scope>NUCLEOTIDE SEQUENCE</scope>
    <source>
        <strain evidence="9">H455</strain>
    </source>
</reference>
<feature type="domain" description="RecX first three-helical" evidence="8">
    <location>
        <begin position="14"/>
        <end position="52"/>
    </location>
</feature>
<name>A0ABY5TNZ6_9GAMM</name>
<evidence type="ECO:0000256" key="3">
    <source>
        <dbReference type="ARBA" id="ARBA00018111"/>
    </source>
</evidence>
<evidence type="ECO:0000256" key="2">
    <source>
        <dbReference type="ARBA" id="ARBA00009695"/>
    </source>
</evidence>
<accession>A0ABY5TNZ6</accession>
<dbReference type="PANTHER" id="PTHR33602">
    <property type="entry name" value="REGULATORY PROTEIN RECX FAMILY PROTEIN"/>
    <property type="match status" value="1"/>
</dbReference>
<dbReference type="PANTHER" id="PTHR33602:SF1">
    <property type="entry name" value="REGULATORY PROTEIN RECX FAMILY PROTEIN"/>
    <property type="match status" value="1"/>
</dbReference>
<feature type="domain" description="RecX third three-helical" evidence="7">
    <location>
        <begin position="109"/>
        <end position="150"/>
    </location>
</feature>
<sequence length="165" mass="18849">MLDTPADITPAKMRNYAMGLLTGRDYSRAELATKLVKRFDEHSAIDEVLQRLADEGLQSDVRFAEAFVRSRILRGHGLTRIRQDIRQKGIADELVGQTLDAADVNWMTLAREVAQRKFGQRQAADQRETAKRMRFLQYRGFSYDQIKYALAGCLDEQVGDGDFFD</sequence>
<dbReference type="EMBL" id="CP103416">
    <property type="protein sequence ID" value="UVW34321.1"/>
    <property type="molecule type" value="Genomic_DNA"/>
</dbReference>
<gene>
    <name evidence="5" type="primary">recX</name>
    <name evidence="9" type="ORF">NYF23_09855</name>
</gene>
<protein>
    <recommendedName>
        <fullName evidence="3 5">Regulatory protein RecX</fullName>
    </recommendedName>
</protein>
<dbReference type="InterPro" id="IPR036388">
    <property type="entry name" value="WH-like_DNA-bd_sf"/>
</dbReference>
<evidence type="ECO:0000256" key="1">
    <source>
        <dbReference type="ARBA" id="ARBA00004496"/>
    </source>
</evidence>
<dbReference type="InterPro" id="IPR003783">
    <property type="entry name" value="Regulatory_RecX"/>
</dbReference>
<dbReference type="InterPro" id="IPR053925">
    <property type="entry name" value="RecX_HTH_3rd"/>
</dbReference>
<keyword evidence="10" id="KW-1185">Reference proteome</keyword>
<dbReference type="Pfam" id="PF21981">
    <property type="entry name" value="RecX_HTH3"/>
    <property type="match status" value="1"/>
</dbReference>
<evidence type="ECO:0000259" key="8">
    <source>
        <dbReference type="Pfam" id="PF21982"/>
    </source>
</evidence>
<comment type="subcellular location">
    <subcellularLocation>
        <location evidence="1 5">Cytoplasm</location>
    </subcellularLocation>
</comment>
<feature type="domain" description="RecX second three-helical" evidence="6">
    <location>
        <begin position="59"/>
        <end position="99"/>
    </location>
</feature>
<dbReference type="Gene3D" id="1.10.10.10">
    <property type="entry name" value="Winged helix-like DNA-binding domain superfamily/Winged helix DNA-binding domain"/>
    <property type="match status" value="3"/>
</dbReference>
<dbReference type="InterPro" id="IPR053924">
    <property type="entry name" value="RecX_HTH_2nd"/>
</dbReference>
<evidence type="ECO:0000259" key="6">
    <source>
        <dbReference type="Pfam" id="PF02631"/>
    </source>
</evidence>
<evidence type="ECO:0000256" key="4">
    <source>
        <dbReference type="ARBA" id="ARBA00022490"/>
    </source>
</evidence>